<protein>
    <recommendedName>
        <fullName evidence="4">Ankyrin repeat domain-containing protein</fullName>
    </recommendedName>
</protein>
<dbReference type="EMBL" id="JADIKI010000022">
    <property type="protein sequence ID" value="MFK2854862.1"/>
    <property type="molecule type" value="Genomic_DNA"/>
</dbReference>
<keyword evidence="3" id="KW-1185">Reference proteome</keyword>
<evidence type="ECO:0000313" key="3">
    <source>
        <dbReference type="Proteomes" id="UP001620409"/>
    </source>
</evidence>
<proteinExistence type="predicted"/>
<gene>
    <name evidence="2" type="ORF">ISP18_09700</name>
</gene>
<accession>A0ABW8II68</accession>
<sequence>MDIDKLYGWLRDGSLAQWAQGMDWQTFWEDYRLADETRDRSQFALDTALNTMLQDHYESSPSQKLLDLVSFFREKGASPYKVSLENLSDEEYVCVVLEYYFFASHYDKSVVVEMNTRLERAKDVSAWSRGGQSILACALWGKVPTAMVKKLLELGASPFDARTDLGMYKQGRPLLVNQITCVGEVEDIIFDAMVDQVDDSILNLYEPLNDEKRDGLEAAQARKLKQRLQKAIPEVEGKKDGEGDGRSSRKKPL</sequence>
<feature type="compositionally biased region" description="Basic and acidic residues" evidence="1">
    <location>
        <begin position="233"/>
        <end position="247"/>
    </location>
</feature>
<name>A0ABW8II68_9GAMM</name>
<evidence type="ECO:0000256" key="1">
    <source>
        <dbReference type="SAM" id="MobiDB-lite"/>
    </source>
</evidence>
<feature type="region of interest" description="Disordered" evidence="1">
    <location>
        <begin position="227"/>
        <end position="253"/>
    </location>
</feature>
<reference evidence="2 3" key="1">
    <citation type="submission" date="2020-10" db="EMBL/GenBank/DDBJ databases">
        <title>Phylogeny of dyella-like bacteria.</title>
        <authorList>
            <person name="Fu J."/>
        </authorList>
    </citation>
    <scope>NUCLEOTIDE SEQUENCE [LARGE SCALE GENOMIC DNA]</scope>
    <source>
        <strain evidence="2 3">DHG40</strain>
    </source>
</reference>
<dbReference type="RefSeq" id="WP_380010148.1">
    <property type="nucleotide sequence ID" value="NZ_JADIKI010000022.1"/>
</dbReference>
<evidence type="ECO:0000313" key="2">
    <source>
        <dbReference type="EMBL" id="MFK2854862.1"/>
    </source>
</evidence>
<comment type="caution">
    <text evidence="2">The sequence shown here is derived from an EMBL/GenBank/DDBJ whole genome shotgun (WGS) entry which is preliminary data.</text>
</comment>
<dbReference type="Proteomes" id="UP001620409">
    <property type="component" value="Unassembled WGS sequence"/>
</dbReference>
<organism evidence="2 3">
    <name type="scientific">Dyella humi</name>
    <dbReference type="NCBI Taxonomy" id="1770547"/>
    <lineage>
        <taxon>Bacteria</taxon>
        <taxon>Pseudomonadati</taxon>
        <taxon>Pseudomonadota</taxon>
        <taxon>Gammaproteobacteria</taxon>
        <taxon>Lysobacterales</taxon>
        <taxon>Rhodanobacteraceae</taxon>
        <taxon>Dyella</taxon>
    </lineage>
</organism>
<evidence type="ECO:0008006" key="4">
    <source>
        <dbReference type="Google" id="ProtNLM"/>
    </source>
</evidence>